<comment type="caution">
    <text evidence="1">The sequence shown here is derived from an EMBL/GenBank/DDBJ whole genome shotgun (WGS) entry which is preliminary data.</text>
</comment>
<gene>
    <name evidence="1" type="primary">CNS1_1</name>
    <name evidence="1" type="ORF">LPJ66_001712</name>
</gene>
<dbReference type="EMBL" id="JANBPG010000104">
    <property type="protein sequence ID" value="KAJ1900080.1"/>
    <property type="molecule type" value="Genomic_DNA"/>
</dbReference>
<keyword evidence="2" id="KW-1185">Reference proteome</keyword>
<protein>
    <submittedName>
        <fullName evidence="1">HSP70/90 co-chaperone</fullName>
    </submittedName>
</protein>
<evidence type="ECO:0000313" key="1">
    <source>
        <dbReference type="EMBL" id="KAJ1900080.1"/>
    </source>
</evidence>
<organism evidence="1 2">
    <name type="scientific">Kickxella alabastrina</name>
    <dbReference type="NCBI Taxonomy" id="61397"/>
    <lineage>
        <taxon>Eukaryota</taxon>
        <taxon>Fungi</taxon>
        <taxon>Fungi incertae sedis</taxon>
        <taxon>Zoopagomycota</taxon>
        <taxon>Kickxellomycotina</taxon>
        <taxon>Kickxellomycetes</taxon>
        <taxon>Kickxellales</taxon>
        <taxon>Kickxellaceae</taxon>
        <taxon>Kickxella</taxon>
    </lineage>
</organism>
<sequence>MSSEQQQQQQNVSGGPAPAVAIGPEPSPVSHAESLDSIMEKLRSTPLFMTDLADAGEGNDAVEALKSLAYDEPPEEMATNLKNEGNDCFKCKKFKDAVQYYTRALDYDGHDNRDLKVSLLTNRAAANLELQNYGRVIQDCADALRLKPDNSKALFRSAKACLALRKFEEARECCKWGLEVDPGNRELVRLQAQIRDTVEAEERKVREREEREREKARVRDLLRRAVEIRKGLTFDNTGSKGRAKDAYPWENSSDREVVLDESTGHLLWPAFFLYPEAKESDFVEKFDEATTLGEMLEVVLAEPPAWDNRENPKYTVDSVDTYFLHRPIGGFDEDERLVKVGMNTCLGTVLDHERYVIRDGIPSFVVLPRKGAFTEQFIDRYRKLRQAKESAVRKVAA</sequence>
<evidence type="ECO:0000313" key="2">
    <source>
        <dbReference type="Proteomes" id="UP001150581"/>
    </source>
</evidence>
<name>A0ACC1ISI2_9FUNG</name>
<dbReference type="Proteomes" id="UP001150581">
    <property type="component" value="Unassembled WGS sequence"/>
</dbReference>
<accession>A0ACC1ISI2</accession>
<reference evidence="1" key="1">
    <citation type="submission" date="2022-07" db="EMBL/GenBank/DDBJ databases">
        <title>Phylogenomic reconstructions and comparative analyses of Kickxellomycotina fungi.</title>
        <authorList>
            <person name="Reynolds N.K."/>
            <person name="Stajich J.E."/>
            <person name="Barry K."/>
            <person name="Grigoriev I.V."/>
            <person name="Crous P."/>
            <person name="Smith M.E."/>
        </authorList>
    </citation>
    <scope>NUCLEOTIDE SEQUENCE</scope>
    <source>
        <strain evidence="1">Benny 63K</strain>
    </source>
</reference>
<proteinExistence type="predicted"/>